<comment type="caution">
    <text evidence="1">The sequence shown here is derived from an EMBL/GenBank/DDBJ whole genome shotgun (WGS) entry which is preliminary data.</text>
</comment>
<reference evidence="1" key="1">
    <citation type="submission" date="2020-12" db="EMBL/GenBank/DDBJ databases">
        <title>Clostridium thailandense sp. nov., a novel acetogenic bacterium isolated from peat land soil in Thailand.</title>
        <authorList>
            <person name="Chaikitkaew S."/>
            <person name="Birkeland N.K."/>
        </authorList>
    </citation>
    <scope>NUCLEOTIDE SEQUENCE</scope>
    <source>
        <strain evidence="1">PL3</strain>
    </source>
</reference>
<gene>
    <name evidence="1" type="ORF">I6U48_24345</name>
</gene>
<protein>
    <submittedName>
        <fullName evidence="1">DUF2278 family protein</fullName>
    </submittedName>
</protein>
<dbReference type="EMBL" id="JAEEGC010000149">
    <property type="protein sequence ID" value="MBV7276027.1"/>
    <property type="molecule type" value="Genomic_DNA"/>
</dbReference>
<proteinExistence type="predicted"/>
<dbReference type="InterPro" id="IPR019268">
    <property type="entry name" value="DUF2278"/>
</dbReference>
<keyword evidence="2" id="KW-1185">Reference proteome</keyword>
<dbReference type="RefSeq" id="WP_218323073.1">
    <property type="nucleotide sequence ID" value="NZ_JAEEGC010000149.1"/>
</dbReference>
<dbReference type="Pfam" id="PF10042">
    <property type="entry name" value="DUF2278"/>
    <property type="match status" value="1"/>
</dbReference>
<accession>A0A949TVD4</accession>
<organism evidence="1 2">
    <name type="scientific">Clostridium thailandense</name>
    <dbReference type="NCBI Taxonomy" id="2794346"/>
    <lineage>
        <taxon>Bacteria</taxon>
        <taxon>Bacillati</taxon>
        <taxon>Bacillota</taxon>
        <taxon>Clostridia</taxon>
        <taxon>Eubacteriales</taxon>
        <taxon>Clostridiaceae</taxon>
        <taxon>Clostridium</taxon>
    </lineage>
</organism>
<sequence length="255" mass="30224">MAVSIYAICKARANTIFRIGCEVPRKEGKQILKENVFSTYEKTGGIFHYHFRIQAENLYIKNEKIHFYNNNVEVQVNVRSHEGRKTPKLEYLFKDNIKTENNKSFSLKKLSELDYGIKVFDLEERDNTIALDYIKSNIFYMNEFKSVPTTSDLNEDLHKYILQAKHKNADIYIFGEIYSVEPKESENRQERIRIIKEKGPRGIHDIHMNQGNSRKKEWIERNGEYRDGGVLIHFKLSKEDRWAGIFLRFEGQYKI</sequence>
<name>A0A949TVD4_9CLOT</name>
<dbReference type="Proteomes" id="UP000694308">
    <property type="component" value="Unassembled WGS sequence"/>
</dbReference>
<dbReference type="AlphaFoldDB" id="A0A949TVD4"/>
<evidence type="ECO:0000313" key="2">
    <source>
        <dbReference type="Proteomes" id="UP000694308"/>
    </source>
</evidence>
<evidence type="ECO:0000313" key="1">
    <source>
        <dbReference type="EMBL" id="MBV7276027.1"/>
    </source>
</evidence>